<organism evidence="1 2">
    <name type="scientific">Martelella mediterranea</name>
    <dbReference type="NCBI Taxonomy" id="293089"/>
    <lineage>
        <taxon>Bacteria</taxon>
        <taxon>Pseudomonadati</taxon>
        <taxon>Pseudomonadota</taxon>
        <taxon>Alphaproteobacteria</taxon>
        <taxon>Hyphomicrobiales</taxon>
        <taxon>Aurantimonadaceae</taxon>
        <taxon>Martelella</taxon>
    </lineage>
</organism>
<evidence type="ECO:0000313" key="1">
    <source>
        <dbReference type="EMBL" id="TCT39041.1"/>
    </source>
</evidence>
<dbReference type="EMBL" id="SMAR01000014">
    <property type="protein sequence ID" value="TCT39041.1"/>
    <property type="molecule type" value="Genomic_DNA"/>
</dbReference>
<sequence length="72" mass="8127">MLLQIFCSKMRRWLRPPFLFAVSLVETFPETGIVKCGLTNLPGTQGMKTDCLLRSAGALSFLTDLYVREQLC</sequence>
<proteinExistence type="predicted"/>
<comment type="caution">
    <text evidence="1">The sequence shown here is derived from an EMBL/GenBank/DDBJ whole genome shotgun (WGS) entry which is preliminary data.</text>
</comment>
<gene>
    <name evidence="1" type="ORF">EDC90_10146</name>
</gene>
<name>A0A4V2V4H8_9HYPH</name>
<evidence type="ECO:0000313" key="2">
    <source>
        <dbReference type="Proteomes" id="UP000295097"/>
    </source>
</evidence>
<accession>A0A4V2V4H8</accession>
<protein>
    <submittedName>
        <fullName evidence="1">Uncharacterized protein</fullName>
    </submittedName>
</protein>
<dbReference type="Proteomes" id="UP000295097">
    <property type="component" value="Unassembled WGS sequence"/>
</dbReference>
<dbReference type="AlphaFoldDB" id="A0A4V2V4H8"/>
<keyword evidence="2" id="KW-1185">Reference proteome</keyword>
<reference evidence="1 2" key="1">
    <citation type="submission" date="2019-03" db="EMBL/GenBank/DDBJ databases">
        <title>Freshwater and sediment microbial communities from various areas in North America, analyzing microbe dynamics in response to fracking.</title>
        <authorList>
            <person name="Lamendella R."/>
        </authorList>
    </citation>
    <scope>NUCLEOTIDE SEQUENCE [LARGE SCALE GENOMIC DNA]</scope>
    <source>
        <strain evidence="1 2">175.2</strain>
    </source>
</reference>